<dbReference type="Proteomes" id="UP000249066">
    <property type="component" value="Unassembled WGS sequence"/>
</dbReference>
<proteinExistence type="predicted"/>
<dbReference type="AlphaFoldDB" id="A0A2W5A795"/>
<evidence type="ECO:0008006" key="3">
    <source>
        <dbReference type="Google" id="ProtNLM"/>
    </source>
</evidence>
<organism evidence="1 2">
    <name type="scientific">Sphingomonas sanxanigenens</name>
    <dbReference type="NCBI Taxonomy" id="397260"/>
    <lineage>
        <taxon>Bacteria</taxon>
        <taxon>Pseudomonadati</taxon>
        <taxon>Pseudomonadota</taxon>
        <taxon>Alphaproteobacteria</taxon>
        <taxon>Sphingomonadales</taxon>
        <taxon>Sphingomonadaceae</taxon>
        <taxon>Sphingomonas</taxon>
    </lineage>
</organism>
<gene>
    <name evidence="1" type="ORF">DI623_11425</name>
</gene>
<name>A0A2W5A795_9SPHN</name>
<accession>A0A2W5A795</accession>
<feature type="non-terminal residue" evidence="1">
    <location>
        <position position="1"/>
    </location>
</feature>
<comment type="caution">
    <text evidence="1">The sequence shown here is derived from an EMBL/GenBank/DDBJ whole genome shotgun (WGS) entry which is preliminary data.</text>
</comment>
<evidence type="ECO:0000313" key="2">
    <source>
        <dbReference type="Proteomes" id="UP000249066"/>
    </source>
</evidence>
<evidence type="ECO:0000313" key="1">
    <source>
        <dbReference type="EMBL" id="PZO89082.1"/>
    </source>
</evidence>
<sequence>AFTYDHVVPESRGGQRFLPCCRKCNELKADLPIGCWLWFIDHYARWWRTFTSPSQVRNVIVAEQSRRVRAGEAPLSRILLGSRLAPRPGA</sequence>
<reference evidence="1 2" key="1">
    <citation type="submission" date="2017-08" db="EMBL/GenBank/DDBJ databases">
        <title>Infants hospitalized years apart are colonized by the same room-sourced microbial strains.</title>
        <authorList>
            <person name="Brooks B."/>
            <person name="Olm M.R."/>
            <person name="Firek B.A."/>
            <person name="Baker R."/>
            <person name="Thomas B.C."/>
            <person name="Morowitz M.J."/>
            <person name="Banfield J.F."/>
        </authorList>
    </citation>
    <scope>NUCLEOTIDE SEQUENCE [LARGE SCALE GENOMIC DNA]</scope>
    <source>
        <strain evidence="1">S2_018_000_R2_101</strain>
    </source>
</reference>
<protein>
    <recommendedName>
        <fullName evidence="3">HNH endonuclease</fullName>
    </recommendedName>
</protein>
<dbReference type="EMBL" id="QFNN01000073">
    <property type="protein sequence ID" value="PZO89082.1"/>
    <property type="molecule type" value="Genomic_DNA"/>
</dbReference>